<dbReference type="RefSeq" id="WP_245813951.1">
    <property type="nucleotide sequence ID" value="NZ_FXXQ01000016.1"/>
</dbReference>
<proteinExistence type="predicted"/>
<sequence>MTLGEIAGRVLRDHLEVFGAFHTTQADGLDGRTVVLLGPHEPGFWPHFTASPEALDGKSDPLDRWSQRVITKAAQDLNAEALFPFGTPRRPFMSWALRTGRAWSSPVHLLVHDVAGLWVSYRGALLLPDRLALPLPSANPCERCDERPCLSACPASALSADGYDLDACHAFLDTRSGRQCMETGCAVRKACPQSQKYHRMDAQSAFHMDQFHS</sequence>
<organism evidence="2 3">
    <name type="scientific">Boseongicola aestuarii</name>
    <dbReference type="NCBI Taxonomy" id="1470561"/>
    <lineage>
        <taxon>Bacteria</taxon>
        <taxon>Pseudomonadati</taxon>
        <taxon>Pseudomonadota</taxon>
        <taxon>Alphaproteobacteria</taxon>
        <taxon>Rhodobacterales</taxon>
        <taxon>Paracoccaceae</taxon>
        <taxon>Boseongicola</taxon>
    </lineage>
</organism>
<gene>
    <name evidence="2" type="ORF">BOA8489_03539</name>
</gene>
<accession>A0A238J413</accession>
<reference evidence="2 3" key="1">
    <citation type="submission" date="2017-05" db="EMBL/GenBank/DDBJ databases">
        <authorList>
            <person name="Song R."/>
            <person name="Chenine A.L."/>
            <person name="Ruprecht R.M."/>
        </authorList>
    </citation>
    <scope>NUCLEOTIDE SEQUENCE [LARGE SCALE GENOMIC DNA]</scope>
    <source>
        <strain evidence="2 3">CECT 8489</strain>
    </source>
</reference>
<dbReference type="PROSITE" id="PS51379">
    <property type="entry name" value="4FE4S_FER_2"/>
    <property type="match status" value="1"/>
</dbReference>
<name>A0A238J413_9RHOB</name>
<dbReference type="Proteomes" id="UP000201838">
    <property type="component" value="Unassembled WGS sequence"/>
</dbReference>
<feature type="domain" description="4Fe-4S ferredoxin-type" evidence="1">
    <location>
        <begin position="132"/>
        <end position="163"/>
    </location>
</feature>
<evidence type="ECO:0000313" key="2">
    <source>
        <dbReference type="EMBL" id="SMX25396.1"/>
    </source>
</evidence>
<dbReference type="EMBL" id="FXXQ01000016">
    <property type="protein sequence ID" value="SMX25396.1"/>
    <property type="molecule type" value="Genomic_DNA"/>
</dbReference>
<evidence type="ECO:0000259" key="1">
    <source>
        <dbReference type="PROSITE" id="PS51379"/>
    </source>
</evidence>
<protein>
    <recommendedName>
        <fullName evidence="1">4Fe-4S ferredoxin-type domain-containing protein</fullName>
    </recommendedName>
</protein>
<dbReference type="InterPro" id="IPR017896">
    <property type="entry name" value="4Fe4S_Fe-S-bd"/>
</dbReference>
<keyword evidence="3" id="KW-1185">Reference proteome</keyword>
<dbReference type="AlphaFoldDB" id="A0A238J413"/>
<evidence type="ECO:0000313" key="3">
    <source>
        <dbReference type="Proteomes" id="UP000201838"/>
    </source>
</evidence>